<evidence type="ECO:0000313" key="7">
    <source>
        <dbReference type="Proteomes" id="UP000199467"/>
    </source>
</evidence>
<keyword evidence="2" id="KW-0812">Transmembrane</keyword>
<dbReference type="AlphaFoldDB" id="A0A1G6I5N0"/>
<protein>
    <submittedName>
        <fullName evidence="6">FecR family protein</fullName>
    </submittedName>
</protein>
<sequence length="338" mass="37234">MSDYRSPAPSARILRPGFENSPMHQQQGTPTDSDTSLSQALDWLLLLEDADDDCRARFAEWLAASPANAEAFERAQQCWQSPTLVSAAARLQQRRQPAPRRSRRIGGALAIAASLLLVVGITLHSDLLLRLRADHVTAVGQRQSLDLADGSHVLLNTGSAFSSQIDASQRVTQLLRGEAYFDVAKDSSRPFQVTAGPVQISVRGTAFSVRYLDDAAEVSVERGEIEVHARGNDTRIYLASGDSIRIGPDGVGKRIHGTTASQLAWVQGRLIFDDRPLHEVLAELRRYYPGWIINRNAELNDLRITGNYRLSDPADIMRSLAQVTSAQLQEYPSLLILN</sequence>
<evidence type="ECO:0000259" key="3">
    <source>
        <dbReference type="Pfam" id="PF04773"/>
    </source>
</evidence>
<dbReference type="InterPro" id="IPR006860">
    <property type="entry name" value="FecR"/>
</dbReference>
<dbReference type="Pfam" id="PF16220">
    <property type="entry name" value="DUF4880"/>
    <property type="match status" value="1"/>
</dbReference>
<proteinExistence type="predicted"/>
<dbReference type="PANTHER" id="PTHR30273:SF2">
    <property type="entry name" value="PROTEIN FECR"/>
    <property type="match status" value="1"/>
</dbReference>
<dbReference type="InterPro" id="IPR012373">
    <property type="entry name" value="Ferrdict_sens_TM"/>
</dbReference>
<dbReference type="InterPro" id="IPR032508">
    <property type="entry name" value="FecR_C"/>
</dbReference>
<evidence type="ECO:0000256" key="2">
    <source>
        <dbReference type="SAM" id="Phobius"/>
    </source>
</evidence>
<evidence type="ECO:0000259" key="4">
    <source>
        <dbReference type="Pfam" id="PF16220"/>
    </source>
</evidence>
<dbReference type="Gene3D" id="3.55.50.30">
    <property type="match status" value="1"/>
</dbReference>
<dbReference type="EMBL" id="FMZQ01000001">
    <property type="protein sequence ID" value="SDC01683.1"/>
    <property type="molecule type" value="Genomic_DNA"/>
</dbReference>
<feature type="transmembrane region" description="Helical" evidence="2">
    <location>
        <begin position="105"/>
        <end position="123"/>
    </location>
</feature>
<keyword evidence="2" id="KW-1133">Transmembrane helix</keyword>
<organism evidence="6 7">
    <name type="scientific">Ectopseudomonas chengduensis</name>
    <dbReference type="NCBI Taxonomy" id="489632"/>
    <lineage>
        <taxon>Bacteria</taxon>
        <taxon>Pseudomonadati</taxon>
        <taxon>Pseudomonadota</taxon>
        <taxon>Gammaproteobacteria</taxon>
        <taxon>Pseudomonadales</taxon>
        <taxon>Pseudomonadaceae</taxon>
        <taxon>Ectopseudomonas</taxon>
    </lineage>
</organism>
<dbReference type="Pfam" id="PF16344">
    <property type="entry name" value="FecR_C"/>
    <property type="match status" value="1"/>
</dbReference>
<feature type="compositionally biased region" description="Polar residues" evidence="1">
    <location>
        <begin position="22"/>
        <end position="35"/>
    </location>
</feature>
<feature type="domain" description="Protein FecR C-terminal" evidence="5">
    <location>
        <begin position="269"/>
        <end position="326"/>
    </location>
</feature>
<accession>A0A1G6I5N0</accession>
<keyword evidence="2" id="KW-0472">Membrane</keyword>
<dbReference type="Gene3D" id="2.60.120.1440">
    <property type="match status" value="1"/>
</dbReference>
<evidence type="ECO:0000256" key="1">
    <source>
        <dbReference type="SAM" id="MobiDB-lite"/>
    </source>
</evidence>
<reference evidence="7" key="1">
    <citation type="submission" date="2016-10" db="EMBL/GenBank/DDBJ databases">
        <authorList>
            <person name="Varghese N."/>
            <person name="Submissions S."/>
        </authorList>
    </citation>
    <scope>NUCLEOTIDE SEQUENCE [LARGE SCALE GENOMIC DNA]</scope>
    <source>
        <strain evidence="7">DSM 26382</strain>
    </source>
</reference>
<dbReference type="InterPro" id="IPR032623">
    <property type="entry name" value="FecR_N"/>
</dbReference>
<feature type="domain" description="FecR N-terminal" evidence="4">
    <location>
        <begin position="39"/>
        <end position="77"/>
    </location>
</feature>
<dbReference type="Pfam" id="PF04773">
    <property type="entry name" value="FecR"/>
    <property type="match status" value="1"/>
</dbReference>
<dbReference type="Proteomes" id="UP000199467">
    <property type="component" value="Unassembled WGS sequence"/>
</dbReference>
<name>A0A1G6I5N0_9GAMM</name>
<dbReference type="PANTHER" id="PTHR30273">
    <property type="entry name" value="PERIPLASMIC SIGNAL SENSOR AND SIGMA FACTOR ACTIVATOR FECR-RELATED"/>
    <property type="match status" value="1"/>
</dbReference>
<evidence type="ECO:0000259" key="5">
    <source>
        <dbReference type="Pfam" id="PF16344"/>
    </source>
</evidence>
<dbReference type="GO" id="GO:0016989">
    <property type="term" value="F:sigma factor antagonist activity"/>
    <property type="evidence" value="ECO:0007669"/>
    <property type="project" value="TreeGrafter"/>
</dbReference>
<feature type="domain" description="FecR protein" evidence="3">
    <location>
        <begin position="134"/>
        <end position="226"/>
    </location>
</feature>
<feature type="region of interest" description="Disordered" evidence="1">
    <location>
        <begin position="1"/>
        <end position="35"/>
    </location>
</feature>
<dbReference type="PIRSF" id="PIRSF018266">
    <property type="entry name" value="FecR"/>
    <property type="match status" value="1"/>
</dbReference>
<keyword evidence="7" id="KW-1185">Reference proteome</keyword>
<evidence type="ECO:0000313" key="6">
    <source>
        <dbReference type="EMBL" id="SDC01683.1"/>
    </source>
</evidence>
<gene>
    <name evidence="6" type="ORF">SAMN05216576_10185</name>
</gene>